<gene>
    <name evidence="1" type="ORF">HCJ94_19540</name>
</gene>
<comment type="caution">
    <text evidence="1">The sequence shown here is derived from an EMBL/GenBank/DDBJ whole genome shotgun (WGS) entry which is preliminary data.</text>
</comment>
<sequence length="155" mass="17730">MDVEALMSRPHKLTPDQLKSLWLHRAVARRLATDPDEVLRRARVNLDRLLLQHQKTMTEVWLRRWQDKIDEGVGAVYRALIAEDPEAVDLRQNSPFAGILPQPQRRKILAAFNAATARTGRVESSSCRTLSLLSSYSVDRDSRPCCHHRNLSIDP</sequence>
<dbReference type="EMBL" id="JAATEO010000021">
    <property type="protein sequence ID" value="NJP34117.1"/>
    <property type="molecule type" value="Genomic_DNA"/>
</dbReference>
<keyword evidence="2" id="KW-1185">Reference proteome</keyword>
<evidence type="ECO:0000313" key="2">
    <source>
        <dbReference type="Proteomes" id="UP000783871"/>
    </source>
</evidence>
<proteinExistence type="predicted"/>
<dbReference type="RefSeq" id="WP_168002412.1">
    <property type="nucleotide sequence ID" value="NZ_JAATEO010000021.1"/>
</dbReference>
<accession>A0ABX0ZA84</accession>
<reference evidence="1 2" key="1">
    <citation type="submission" date="2020-03" db="EMBL/GenBank/DDBJ databases">
        <title>WGS of actinomycetes isolated from Thailand.</title>
        <authorList>
            <person name="Thawai C."/>
        </authorList>
    </citation>
    <scope>NUCLEOTIDE SEQUENCE [LARGE SCALE GENOMIC DNA]</scope>
    <source>
        <strain evidence="1 2">HSS6-12</strain>
    </source>
</reference>
<protein>
    <submittedName>
        <fullName evidence="1">Uncharacterized protein</fullName>
    </submittedName>
</protein>
<dbReference type="Proteomes" id="UP000783871">
    <property type="component" value="Unassembled WGS sequence"/>
</dbReference>
<name>A0ABX0ZA84_9ACTN</name>
<evidence type="ECO:0000313" key="1">
    <source>
        <dbReference type="EMBL" id="NJP34117.1"/>
    </source>
</evidence>
<organism evidence="1 2">
    <name type="scientific">Micromonospora thermarum</name>
    <dbReference type="NCBI Taxonomy" id="2720024"/>
    <lineage>
        <taxon>Bacteria</taxon>
        <taxon>Bacillati</taxon>
        <taxon>Actinomycetota</taxon>
        <taxon>Actinomycetes</taxon>
        <taxon>Micromonosporales</taxon>
        <taxon>Micromonosporaceae</taxon>
        <taxon>Micromonospora</taxon>
    </lineage>
</organism>